<protein>
    <submittedName>
        <fullName evidence="5">MerR family transcriptional regulator</fullName>
    </submittedName>
</protein>
<dbReference type="InterPro" id="IPR000551">
    <property type="entry name" value="MerR-type_HTH_dom"/>
</dbReference>
<accession>A0ABS2IAX8</accession>
<dbReference type="Proteomes" id="UP000717995">
    <property type="component" value="Unassembled WGS sequence"/>
</dbReference>
<evidence type="ECO:0000313" key="6">
    <source>
        <dbReference type="Proteomes" id="UP000717995"/>
    </source>
</evidence>
<dbReference type="RefSeq" id="WP_204915257.1">
    <property type="nucleotide sequence ID" value="NZ_JAFEUP010000001.1"/>
</dbReference>
<evidence type="ECO:0000256" key="3">
    <source>
        <dbReference type="ARBA" id="ARBA00023163"/>
    </source>
</evidence>
<evidence type="ECO:0000256" key="1">
    <source>
        <dbReference type="ARBA" id="ARBA00023015"/>
    </source>
</evidence>
<evidence type="ECO:0000313" key="5">
    <source>
        <dbReference type="EMBL" id="MBM7060177.1"/>
    </source>
</evidence>
<dbReference type="InterPro" id="IPR047057">
    <property type="entry name" value="MerR_fam"/>
</dbReference>
<sequence>MHDPLTAAATDEQAARALGLLPIREVSRRTGVNAVTLRAWERRYGLVVPQRTPKGHRLYSAAQLERIQAVLSWLNRGVAVGQVKALLDQAASAPLPPTDNWRALQRDMLLAIDALATRRLDDLFDGASALYPPRTLCEQLLLPLLASLEQRWQAQFGAQLERLFVHGWLRSKLGARIYHNNRQLGGAPLLLANLTPFATPPELWLCAWLISCGDCPVQLFEQAPPVNELALALEKIAPRGLLLYAGQRLDATIVLRQLPRLADKCPVPLLLAGPAATIHAAELAELTSLHLAATPAEVLTNLRQLQLLDGA</sequence>
<dbReference type="SUPFAM" id="SSF46955">
    <property type="entry name" value="Putative DNA-binding domain"/>
    <property type="match status" value="1"/>
</dbReference>
<name>A0ABS2IAX8_9GAMM</name>
<comment type="caution">
    <text evidence="5">The sequence shown here is derived from an EMBL/GenBank/DDBJ whole genome shotgun (WGS) entry which is preliminary data.</text>
</comment>
<proteinExistence type="predicted"/>
<keyword evidence="1" id="KW-0805">Transcription regulation</keyword>
<dbReference type="PANTHER" id="PTHR30204:SF67">
    <property type="entry name" value="HTH-TYPE TRANSCRIPTIONAL REGULATOR MLRA-RELATED"/>
    <property type="match status" value="1"/>
</dbReference>
<keyword evidence="3" id="KW-0804">Transcription</keyword>
<gene>
    <name evidence="5" type="ORF">JQX08_05600</name>
</gene>
<evidence type="ECO:0000256" key="2">
    <source>
        <dbReference type="ARBA" id="ARBA00023125"/>
    </source>
</evidence>
<reference evidence="5 6" key="1">
    <citation type="submission" date="2021-02" db="EMBL/GenBank/DDBJ databases">
        <authorList>
            <person name="Lee D.-H."/>
        </authorList>
    </citation>
    <scope>NUCLEOTIDE SEQUENCE [LARGE SCALE GENOMIC DNA]</scope>
    <source>
        <strain evidence="5 6">UL073</strain>
    </source>
</reference>
<keyword evidence="6" id="KW-1185">Reference proteome</keyword>
<dbReference type="PANTHER" id="PTHR30204">
    <property type="entry name" value="REDOX-CYCLING DRUG-SENSING TRANSCRIPTIONAL ACTIVATOR SOXR"/>
    <property type="match status" value="1"/>
</dbReference>
<dbReference type="Pfam" id="PF13411">
    <property type="entry name" value="MerR_1"/>
    <property type="match status" value="1"/>
</dbReference>
<keyword evidence="2" id="KW-0238">DNA-binding</keyword>
<dbReference type="CDD" id="cd01104">
    <property type="entry name" value="HTH_MlrA-CarA"/>
    <property type="match status" value="1"/>
</dbReference>
<dbReference type="Gene3D" id="1.10.1660.10">
    <property type="match status" value="1"/>
</dbReference>
<dbReference type="InterPro" id="IPR009061">
    <property type="entry name" value="DNA-bd_dom_put_sf"/>
</dbReference>
<organism evidence="5 6">
    <name type="scientific">Zestomonas insulae</name>
    <dbReference type="NCBI Taxonomy" id="2809017"/>
    <lineage>
        <taxon>Bacteria</taxon>
        <taxon>Pseudomonadati</taxon>
        <taxon>Pseudomonadota</taxon>
        <taxon>Gammaproteobacteria</taxon>
        <taxon>Pseudomonadales</taxon>
        <taxon>Pseudomonadaceae</taxon>
        <taxon>Zestomonas</taxon>
    </lineage>
</organism>
<dbReference type="SMART" id="SM00422">
    <property type="entry name" value="HTH_MERR"/>
    <property type="match status" value="1"/>
</dbReference>
<dbReference type="PROSITE" id="PS50937">
    <property type="entry name" value="HTH_MERR_2"/>
    <property type="match status" value="1"/>
</dbReference>
<feature type="domain" description="HTH merR-type" evidence="4">
    <location>
        <begin position="20"/>
        <end position="89"/>
    </location>
</feature>
<dbReference type="EMBL" id="JAFEUP010000001">
    <property type="protein sequence ID" value="MBM7060177.1"/>
    <property type="molecule type" value="Genomic_DNA"/>
</dbReference>
<evidence type="ECO:0000259" key="4">
    <source>
        <dbReference type="PROSITE" id="PS50937"/>
    </source>
</evidence>